<dbReference type="GO" id="GO:0008239">
    <property type="term" value="F:dipeptidyl-peptidase activity"/>
    <property type="evidence" value="ECO:0007669"/>
    <property type="project" value="TreeGrafter"/>
</dbReference>
<dbReference type="Gene3D" id="3.40.50.1820">
    <property type="entry name" value="alpha/beta hydrolase"/>
    <property type="match status" value="1"/>
</dbReference>
<keyword evidence="4" id="KW-0378">Hydrolase</keyword>
<dbReference type="PANTHER" id="PTHR11010">
    <property type="entry name" value="PROTEASE S28 PRO-X CARBOXYPEPTIDASE-RELATED"/>
    <property type="match status" value="1"/>
</dbReference>
<evidence type="ECO:0000256" key="2">
    <source>
        <dbReference type="ARBA" id="ARBA00022670"/>
    </source>
</evidence>
<evidence type="ECO:0000256" key="3">
    <source>
        <dbReference type="ARBA" id="ARBA00022729"/>
    </source>
</evidence>
<dbReference type="Proteomes" id="UP000887577">
    <property type="component" value="Unplaced"/>
</dbReference>
<keyword evidence="5" id="KW-0325">Glycoprotein</keyword>
<feature type="signal peptide" evidence="6">
    <location>
        <begin position="1"/>
        <end position="21"/>
    </location>
</feature>
<evidence type="ECO:0000313" key="7">
    <source>
        <dbReference type="Proteomes" id="UP000887577"/>
    </source>
</evidence>
<evidence type="ECO:0000256" key="1">
    <source>
        <dbReference type="ARBA" id="ARBA00011079"/>
    </source>
</evidence>
<dbReference type="AlphaFoldDB" id="A0A914ZAV0"/>
<keyword evidence="2" id="KW-0645">Protease</keyword>
<keyword evidence="7" id="KW-1185">Reference proteome</keyword>
<name>A0A914ZAV0_9BILA</name>
<accession>A0A914ZAV0</accession>
<organism evidence="7 8">
    <name type="scientific">Panagrolaimus superbus</name>
    <dbReference type="NCBI Taxonomy" id="310955"/>
    <lineage>
        <taxon>Eukaryota</taxon>
        <taxon>Metazoa</taxon>
        <taxon>Ecdysozoa</taxon>
        <taxon>Nematoda</taxon>
        <taxon>Chromadorea</taxon>
        <taxon>Rhabditida</taxon>
        <taxon>Tylenchina</taxon>
        <taxon>Panagrolaimomorpha</taxon>
        <taxon>Panagrolaimoidea</taxon>
        <taxon>Panagrolaimidae</taxon>
        <taxon>Panagrolaimus</taxon>
    </lineage>
</organism>
<dbReference type="InterPro" id="IPR029058">
    <property type="entry name" value="AB_hydrolase_fold"/>
</dbReference>
<dbReference type="GO" id="GO:0006508">
    <property type="term" value="P:proteolysis"/>
    <property type="evidence" value="ECO:0007669"/>
    <property type="project" value="UniProtKB-KW"/>
</dbReference>
<evidence type="ECO:0000256" key="4">
    <source>
        <dbReference type="ARBA" id="ARBA00022801"/>
    </source>
</evidence>
<keyword evidence="3 6" id="KW-0732">Signal</keyword>
<evidence type="ECO:0000256" key="6">
    <source>
        <dbReference type="SAM" id="SignalP"/>
    </source>
</evidence>
<evidence type="ECO:0000256" key="5">
    <source>
        <dbReference type="ARBA" id="ARBA00023180"/>
    </source>
</evidence>
<dbReference type="GO" id="GO:0070008">
    <property type="term" value="F:serine-type exopeptidase activity"/>
    <property type="evidence" value="ECO:0007669"/>
    <property type="project" value="InterPro"/>
</dbReference>
<reference evidence="8" key="1">
    <citation type="submission" date="2022-11" db="UniProtKB">
        <authorList>
            <consortium name="WormBaseParasite"/>
        </authorList>
    </citation>
    <scope>IDENTIFICATION</scope>
</reference>
<evidence type="ECO:0000313" key="8">
    <source>
        <dbReference type="WBParaSite" id="PSU_v2.g7382.t1"/>
    </source>
</evidence>
<dbReference type="WBParaSite" id="PSU_v2.g7382.t1">
    <property type="protein sequence ID" value="PSU_v2.g7382.t1"/>
    <property type="gene ID" value="PSU_v2.g7382"/>
</dbReference>
<dbReference type="InterPro" id="IPR008758">
    <property type="entry name" value="Peptidase_S28"/>
</dbReference>
<proteinExistence type="inferred from homology"/>
<dbReference type="PANTHER" id="PTHR11010:SF117">
    <property type="entry name" value="SERINE PROTEASE 16"/>
    <property type="match status" value="1"/>
</dbReference>
<comment type="similarity">
    <text evidence="1">Belongs to the peptidase S28 family.</text>
</comment>
<feature type="chain" id="PRO_5038000837" evidence="6">
    <location>
        <begin position="22"/>
        <end position="158"/>
    </location>
</feature>
<sequence>MISRLTFFIFIFAGIFVTVNSLHIPGFVNGKPLREYLDNLLVPNSQVDIAGCPVQELWFTQIVDHFNPDDNSTWLQRYQLNDQFFDNATSEPIIFLMIGGEGTAEKKWVCWQNYTYMKMAAKHNARVIQLEHRFFGESYPIKTATGLGDIFGRFGKFH</sequence>
<protein>
    <submittedName>
        <fullName evidence="8">Uncharacterized protein</fullName>
    </submittedName>
</protein>
<dbReference type="Pfam" id="PF05577">
    <property type="entry name" value="Peptidase_S28"/>
    <property type="match status" value="1"/>
</dbReference>